<dbReference type="InterPro" id="IPR057452">
    <property type="entry name" value="BRWD/PHIP_N"/>
</dbReference>
<name>A0A5N5SZH7_9CRUS</name>
<protein>
    <recommendedName>
        <fullName evidence="1">BRWD/PHIP N-terminal domain-containing protein</fullName>
    </recommendedName>
</protein>
<dbReference type="AlphaFoldDB" id="A0A5N5SZH7"/>
<dbReference type="PANTHER" id="PTHR16266">
    <property type="entry name" value="WD REPEAT DOMAIN 9"/>
    <property type="match status" value="1"/>
</dbReference>
<proteinExistence type="predicted"/>
<dbReference type="InterPro" id="IPR052060">
    <property type="entry name" value="Bromo_WD_repeat"/>
</dbReference>
<reference evidence="2 3" key="1">
    <citation type="journal article" date="2019" name="PLoS Biol.">
        <title>Sex chromosomes control vertical transmission of feminizing Wolbachia symbionts in an isopod.</title>
        <authorList>
            <person name="Becking T."/>
            <person name="Chebbi M.A."/>
            <person name="Giraud I."/>
            <person name="Moumen B."/>
            <person name="Laverre T."/>
            <person name="Caubet Y."/>
            <person name="Peccoud J."/>
            <person name="Gilbert C."/>
            <person name="Cordaux R."/>
        </authorList>
    </citation>
    <scope>NUCLEOTIDE SEQUENCE [LARGE SCALE GENOMIC DNA]</scope>
    <source>
        <strain evidence="2">ANa2</strain>
        <tissue evidence="2">Whole body excluding digestive tract and cuticle</tissue>
    </source>
</reference>
<dbReference type="Proteomes" id="UP000326759">
    <property type="component" value="Unassembled WGS sequence"/>
</dbReference>
<dbReference type="GO" id="GO:0007010">
    <property type="term" value="P:cytoskeleton organization"/>
    <property type="evidence" value="ECO:0007669"/>
    <property type="project" value="TreeGrafter"/>
</dbReference>
<dbReference type="EMBL" id="SEYY01019634">
    <property type="protein sequence ID" value="KAB7498070.1"/>
    <property type="molecule type" value="Genomic_DNA"/>
</dbReference>
<sequence length="124" mass="14369">MDSNPCSSGILKRNPNNINNIEIELIYLIAKYLSVGPCKKSFEVLRAEIEENRILPRRIDWHGNEHEITFNDYDAQNGHIAHDYLLQVVSRLEPTIQKLWPTFPEQKWGLLGRGSQSLLRSEKV</sequence>
<organism evidence="2 3">
    <name type="scientific">Armadillidium nasatum</name>
    <dbReference type="NCBI Taxonomy" id="96803"/>
    <lineage>
        <taxon>Eukaryota</taxon>
        <taxon>Metazoa</taxon>
        <taxon>Ecdysozoa</taxon>
        <taxon>Arthropoda</taxon>
        <taxon>Crustacea</taxon>
        <taxon>Multicrustacea</taxon>
        <taxon>Malacostraca</taxon>
        <taxon>Eumalacostraca</taxon>
        <taxon>Peracarida</taxon>
        <taxon>Isopoda</taxon>
        <taxon>Oniscidea</taxon>
        <taxon>Crinocheta</taxon>
        <taxon>Armadillidiidae</taxon>
        <taxon>Armadillidium</taxon>
    </lineage>
</organism>
<keyword evidence="3" id="KW-1185">Reference proteome</keyword>
<feature type="domain" description="BRWD/PHIP N-terminal" evidence="1">
    <location>
        <begin position="14"/>
        <end position="95"/>
    </location>
</feature>
<evidence type="ECO:0000313" key="3">
    <source>
        <dbReference type="Proteomes" id="UP000326759"/>
    </source>
</evidence>
<gene>
    <name evidence="2" type="ORF">Anas_05450</name>
</gene>
<dbReference type="GO" id="GO:0008360">
    <property type="term" value="P:regulation of cell shape"/>
    <property type="evidence" value="ECO:0007669"/>
    <property type="project" value="TreeGrafter"/>
</dbReference>
<dbReference type="OrthoDB" id="10265743at2759"/>
<evidence type="ECO:0000313" key="2">
    <source>
        <dbReference type="EMBL" id="KAB7498070.1"/>
    </source>
</evidence>
<dbReference type="Pfam" id="PF25437">
    <property type="entry name" value="BRWD1_N"/>
    <property type="match status" value="1"/>
</dbReference>
<accession>A0A5N5SZH7</accession>
<feature type="non-terminal residue" evidence="2">
    <location>
        <position position="124"/>
    </location>
</feature>
<dbReference type="PANTHER" id="PTHR16266:SF17">
    <property type="entry name" value="BRWD3"/>
    <property type="match status" value="1"/>
</dbReference>
<dbReference type="GO" id="GO:0006357">
    <property type="term" value="P:regulation of transcription by RNA polymerase II"/>
    <property type="evidence" value="ECO:0007669"/>
    <property type="project" value="TreeGrafter"/>
</dbReference>
<evidence type="ECO:0000259" key="1">
    <source>
        <dbReference type="Pfam" id="PF25437"/>
    </source>
</evidence>
<dbReference type="GO" id="GO:0005634">
    <property type="term" value="C:nucleus"/>
    <property type="evidence" value="ECO:0007669"/>
    <property type="project" value="TreeGrafter"/>
</dbReference>
<comment type="caution">
    <text evidence="2">The sequence shown here is derived from an EMBL/GenBank/DDBJ whole genome shotgun (WGS) entry which is preliminary data.</text>
</comment>